<comment type="caution">
    <text evidence="1">The sequence shown here is derived from an EMBL/GenBank/DDBJ whole genome shotgun (WGS) entry which is preliminary data.</text>
</comment>
<accession>A0A9W7BIN9</accession>
<reference evidence="2" key="1">
    <citation type="journal article" date="2023" name="Commun. Biol.">
        <title>Genome analysis of Parmales, the sister group of diatoms, reveals the evolutionary specialization of diatoms from phago-mixotrophs to photoautotrophs.</title>
        <authorList>
            <person name="Ban H."/>
            <person name="Sato S."/>
            <person name="Yoshikawa S."/>
            <person name="Yamada K."/>
            <person name="Nakamura Y."/>
            <person name="Ichinomiya M."/>
            <person name="Sato N."/>
            <person name="Blanc-Mathieu R."/>
            <person name="Endo H."/>
            <person name="Kuwata A."/>
            <person name="Ogata H."/>
        </authorList>
    </citation>
    <scope>NUCLEOTIDE SEQUENCE [LARGE SCALE GENOMIC DNA]</scope>
    <source>
        <strain evidence="2">NIES 3699</strain>
    </source>
</reference>
<gene>
    <name evidence="1" type="ORF">TrVE_jg12465</name>
</gene>
<dbReference type="EMBL" id="BRXX01000071">
    <property type="protein sequence ID" value="GMH87383.1"/>
    <property type="molecule type" value="Genomic_DNA"/>
</dbReference>
<dbReference type="AlphaFoldDB" id="A0A9W7BIN9"/>
<evidence type="ECO:0000313" key="2">
    <source>
        <dbReference type="Proteomes" id="UP001165160"/>
    </source>
</evidence>
<evidence type="ECO:0000313" key="1">
    <source>
        <dbReference type="EMBL" id="GMH87383.1"/>
    </source>
</evidence>
<sequence>MQYAVDRSDRSPSTLPLYSSLFAGDFESALTHARAAIYAVEEDTVFERPSLEMTKAGEAFGDYLQVMEFKDGPEAAYNLLKRVYDFSPLHDPTSTALGFPGPMSHYFYTGSDLPPILHALSNPLIDSSHLPPPPLPLICLYVKLHFLLTPTSILNLKILPLPLPPTRLNYKSLLQLSRKSYPPTPSPSIGPYINSKTHLEKEYKSHYAFYKFITYLQTPPVKKNGERMPKQIIRKEEGVDIHVLGDSHTLTFHSTAFHPISFTSRLCTGLKAKHFRDKTFMSYHIFLRELGRVSGTLFLCSVGEIDCREGIGGEVVQKYILEQVEWEEVEREIRILVERFVEELGRVCEDRGKRAFLLKVPKAGGAKKGRSLARKCKDKTVDAFNRLVTEITENNPWLNSLNYEVNDAEGIKPIFEGDGTHCNTRVAEVVGRIMKDLI</sequence>
<dbReference type="Proteomes" id="UP001165160">
    <property type="component" value="Unassembled WGS sequence"/>
</dbReference>
<organism evidence="1 2">
    <name type="scientific">Triparma verrucosa</name>
    <dbReference type="NCBI Taxonomy" id="1606542"/>
    <lineage>
        <taxon>Eukaryota</taxon>
        <taxon>Sar</taxon>
        <taxon>Stramenopiles</taxon>
        <taxon>Ochrophyta</taxon>
        <taxon>Bolidophyceae</taxon>
        <taxon>Parmales</taxon>
        <taxon>Triparmaceae</taxon>
        <taxon>Triparma</taxon>
    </lineage>
</organism>
<proteinExistence type="predicted"/>
<keyword evidence="2" id="KW-1185">Reference proteome</keyword>
<protein>
    <submittedName>
        <fullName evidence="1">Uncharacterized protein</fullName>
    </submittedName>
</protein>
<name>A0A9W7BIN9_9STRA</name>